<evidence type="ECO:0000313" key="2">
    <source>
        <dbReference type="Proteomes" id="UP000790709"/>
    </source>
</evidence>
<comment type="caution">
    <text evidence="1">The sequence shown here is derived from an EMBL/GenBank/DDBJ whole genome shotgun (WGS) entry which is preliminary data.</text>
</comment>
<organism evidence="1 2">
    <name type="scientific">Leucogyrophana mollusca</name>
    <dbReference type="NCBI Taxonomy" id="85980"/>
    <lineage>
        <taxon>Eukaryota</taxon>
        <taxon>Fungi</taxon>
        <taxon>Dikarya</taxon>
        <taxon>Basidiomycota</taxon>
        <taxon>Agaricomycotina</taxon>
        <taxon>Agaricomycetes</taxon>
        <taxon>Agaricomycetidae</taxon>
        <taxon>Boletales</taxon>
        <taxon>Boletales incertae sedis</taxon>
        <taxon>Leucogyrophana</taxon>
    </lineage>
</organism>
<sequence>FRRSTRNSRIERLWVEVGSQFSRRWRAFFTRLERCHGLDVDKEEHIWLLQNLFLDAINEDCRDFRREWNLHPIAGPETGNRSPQDMRLVGQAMLGVYHDDCHGVHPDTINQYYGAHGKEIARRYNQTGAGHPDDEAEDDVHDGLAAQIEEDQQQHVRHDGVEVPENGNPFQSDNDEARFFSVLTRVVEEDITPEGYGLLPEERQEEDGSTVEILRLGRRGGKQIHISLAHPIWHQRAKLWCQALSVLTLFEADGHFTNADE</sequence>
<name>A0ACB8B2T8_9AGAM</name>
<keyword evidence="2" id="KW-1185">Reference proteome</keyword>
<gene>
    <name evidence="1" type="ORF">BV22DRAFT_1022259</name>
</gene>
<feature type="non-terminal residue" evidence="1">
    <location>
        <position position="1"/>
    </location>
</feature>
<dbReference type="Proteomes" id="UP000790709">
    <property type="component" value="Unassembled WGS sequence"/>
</dbReference>
<accession>A0ACB8B2T8</accession>
<protein>
    <submittedName>
        <fullName evidence="1">Uncharacterized protein</fullName>
    </submittedName>
</protein>
<dbReference type="EMBL" id="MU266624">
    <property type="protein sequence ID" value="KAH7919859.1"/>
    <property type="molecule type" value="Genomic_DNA"/>
</dbReference>
<reference evidence="1" key="1">
    <citation type="journal article" date="2021" name="New Phytol.">
        <title>Evolutionary innovations through gain and loss of genes in the ectomycorrhizal Boletales.</title>
        <authorList>
            <person name="Wu G."/>
            <person name="Miyauchi S."/>
            <person name="Morin E."/>
            <person name="Kuo A."/>
            <person name="Drula E."/>
            <person name="Varga T."/>
            <person name="Kohler A."/>
            <person name="Feng B."/>
            <person name="Cao Y."/>
            <person name="Lipzen A."/>
            <person name="Daum C."/>
            <person name="Hundley H."/>
            <person name="Pangilinan J."/>
            <person name="Johnson J."/>
            <person name="Barry K."/>
            <person name="LaButti K."/>
            <person name="Ng V."/>
            <person name="Ahrendt S."/>
            <person name="Min B."/>
            <person name="Choi I.G."/>
            <person name="Park H."/>
            <person name="Plett J.M."/>
            <person name="Magnuson J."/>
            <person name="Spatafora J.W."/>
            <person name="Nagy L.G."/>
            <person name="Henrissat B."/>
            <person name="Grigoriev I.V."/>
            <person name="Yang Z.L."/>
            <person name="Xu J."/>
            <person name="Martin F.M."/>
        </authorList>
    </citation>
    <scope>NUCLEOTIDE SEQUENCE</scope>
    <source>
        <strain evidence="1">KUC20120723A-06</strain>
    </source>
</reference>
<evidence type="ECO:0000313" key="1">
    <source>
        <dbReference type="EMBL" id="KAH7919859.1"/>
    </source>
</evidence>
<proteinExistence type="predicted"/>